<organism evidence="11 12">
    <name type="scientific">Microbacterium foliorum</name>
    <dbReference type="NCBI Taxonomy" id="104336"/>
    <lineage>
        <taxon>Bacteria</taxon>
        <taxon>Bacillati</taxon>
        <taxon>Actinomycetota</taxon>
        <taxon>Actinomycetes</taxon>
        <taxon>Micrococcales</taxon>
        <taxon>Microbacteriaceae</taxon>
        <taxon>Microbacterium</taxon>
    </lineage>
</organism>
<keyword evidence="4" id="KW-0808">Transferase</keyword>
<feature type="transmembrane region" description="Helical" evidence="9">
    <location>
        <begin position="178"/>
        <end position="195"/>
    </location>
</feature>
<feature type="transmembrane region" description="Helical" evidence="9">
    <location>
        <begin position="201"/>
        <end position="231"/>
    </location>
</feature>
<name>A0A0F0KAQ7_9MICO</name>
<keyword evidence="5 9" id="KW-0812">Transmembrane</keyword>
<evidence type="ECO:0000256" key="7">
    <source>
        <dbReference type="ARBA" id="ARBA00023136"/>
    </source>
</evidence>
<feature type="transmembrane region" description="Helical" evidence="9">
    <location>
        <begin position="391"/>
        <end position="410"/>
    </location>
</feature>
<evidence type="ECO:0000259" key="10">
    <source>
        <dbReference type="Pfam" id="PF13231"/>
    </source>
</evidence>
<dbReference type="EMBL" id="JYIU01000046">
    <property type="protein sequence ID" value="KJL18032.1"/>
    <property type="molecule type" value="Genomic_DNA"/>
</dbReference>
<feature type="transmembrane region" description="Helical" evidence="9">
    <location>
        <begin position="123"/>
        <end position="146"/>
    </location>
</feature>
<feature type="transmembrane region" description="Helical" evidence="9">
    <location>
        <begin position="336"/>
        <end position="352"/>
    </location>
</feature>
<evidence type="ECO:0000256" key="8">
    <source>
        <dbReference type="SAM" id="MobiDB-lite"/>
    </source>
</evidence>
<feature type="transmembrane region" description="Helical" evidence="9">
    <location>
        <begin position="47"/>
        <end position="65"/>
    </location>
</feature>
<keyword evidence="12" id="KW-1185">Reference proteome</keyword>
<dbReference type="InterPro" id="IPR050297">
    <property type="entry name" value="LipidA_mod_glycosyltrf_83"/>
</dbReference>
<keyword evidence="2" id="KW-1003">Cell membrane</keyword>
<feature type="transmembrane region" description="Helical" evidence="9">
    <location>
        <begin position="308"/>
        <end position="329"/>
    </location>
</feature>
<dbReference type="AlphaFoldDB" id="A0A0F0KAQ7"/>
<evidence type="ECO:0000256" key="4">
    <source>
        <dbReference type="ARBA" id="ARBA00022679"/>
    </source>
</evidence>
<feature type="domain" description="Glycosyltransferase RgtA/B/C/D-like" evidence="10">
    <location>
        <begin position="99"/>
        <end position="255"/>
    </location>
</feature>
<reference evidence="11 12" key="1">
    <citation type="submission" date="2015-02" db="EMBL/GenBank/DDBJ databases">
        <title>Draft genome sequences of ten Microbacterium spp. with emphasis on heavy metal contaminated environments.</title>
        <authorList>
            <person name="Corretto E."/>
        </authorList>
    </citation>
    <scope>NUCLEOTIDE SEQUENCE [LARGE SCALE GENOMIC DNA]</scope>
    <source>
        <strain evidence="11 12">DSM 12966</strain>
    </source>
</reference>
<evidence type="ECO:0000256" key="1">
    <source>
        <dbReference type="ARBA" id="ARBA00004651"/>
    </source>
</evidence>
<feature type="region of interest" description="Disordered" evidence="8">
    <location>
        <begin position="1"/>
        <end position="31"/>
    </location>
</feature>
<feature type="transmembrane region" description="Helical" evidence="9">
    <location>
        <begin position="243"/>
        <end position="265"/>
    </location>
</feature>
<evidence type="ECO:0000256" key="3">
    <source>
        <dbReference type="ARBA" id="ARBA00022676"/>
    </source>
</evidence>
<dbReference type="RefSeq" id="WP_052677838.1">
    <property type="nucleotide sequence ID" value="NZ_CP031425.1"/>
</dbReference>
<feature type="transmembrane region" description="Helical" evidence="9">
    <location>
        <begin position="358"/>
        <end position="379"/>
    </location>
</feature>
<dbReference type="GeneID" id="94444037"/>
<sequence>MSTTLEKPVQPDRTDAVTTPGDAPSPRGLGGARRRAADWVRTHARDLLWLVPVLVVSAIVNFLNVGGAPQRIDDEGTYTAQAWAVTHLGELAHYTYWYDHPPLGWLQIAGYTQLTGAFERWDIAVLAGREAVLVAALISVAVLWALARRLGMSRGAAAATGIIFALSPLAVQFHRTVYLDNVAVPWFLLAFFLATNRRGQLAAFAGSAAAFGISVLTKETFLLALPILIWVMVRSSRKETRRYTLSVAASVLVLIGGSYLLLAAVKGELLAGADRVSLIEGITFQLGSREGSGSITDPDSLINRTLGMWWQLDPVFIVLSLLAAAAALLLPRLRPYAVLVLAMTVFMFRPGGYLPVPYVIMLIPFGALLIAGVLDAAVARIRRRGASRRPLAIGAVAVAAIGAVVAAPLWTAQLRGFVLADLDEPLRGAQEWLIENASTDQRVIVDDAMWVDLVKAGWDRDNVIWYYKLDTDPAVQADSPNGWRDADYVVTTDSMRTFPGAFPQVQEAIDNSVVVATFGEGTQAVDVRRVTIDGAEQAAASQEAAVQDRTTLGSALATNPEVQLSADDRDRLTAGQVDERIVAVLATLAGSGSVSVSGFPIVDGEEGLAFRQVSLSTIAAAPTVVDGGLSPEARELVDTLQGTYAPSSVEIDGDSVVLRYSVSVQPTLP</sequence>
<evidence type="ECO:0000313" key="11">
    <source>
        <dbReference type="EMBL" id="KJL18032.1"/>
    </source>
</evidence>
<dbReference type="Proteomes" id="UP000033572">
    <property type="component" value="Unassembled WGS sequence"/>
</dbReference>
<evidence type="ECO:0000313" key="12">
    <source>
        <dbReference type="Proteomes" id="UP000033572"/>
    </source>
</evidence>
<evidence type="ECO:0000256" key="9">
    <source>
        <dbReference type="SAM" id="Phobius"/>
    </source>
</evidence>
<accession>A0A0F0KAQ7</accession>
<dbReference type="PANTHER" id="PTHR33908:SF11">
    <property type="entry name" value="MEMBRANE PROTEIN"/>
    <property type="match status" value="1"/>
</dbReference>
<dbReference type="PATRIC" id="fig|104336.4.peg.3179"/>
<protein>
    <recommendedName>
        <fullName evidence="10">Glycosyltransferase RgtA/B/C/D-like domain-containing protein</fullName>
    </recommendedName>
</protein>
<keyword evidence="6 9" id="KW-1133">Transmembrane helix</keyword>
<dbReference type="Pfam" id="PF13231">
    <property type="entry name" value="PMT_2"/>
    <property type="match status" value="1"/>
</dbReference>
<evidence type="ECO:0000256" key="5">
    <source>
        <dbReference type="ARBA" id="ARBA00022692"/>
    </source>
</evidence>
<dbReference type="GO" id="GO:0005886">
    <property type="term" value="C:plasma membrane"/>
    <property type="evidence" value="ECO:0007669"/>
    <property type="project" value="UniProtKB-SubCell"/>
</dbReference>
<keyword evidence="3" id="KW-0328">Glycosyltransferase</keyword>
<evidence type="ECO:0000256" key="6">
    <source>
        <dbReference type="ARBA" id="ARBA00022989"/>
    </source>
</evidence>
<dbReference type="InterPro" id="IPR038731">
    <property type="entry name" value="RgtA/B/C-like"/>
</dbReference>
<proteinExistence type="predicted"/>
<keyword evidence="7 9" id="KW-0472">Membrane</keyword>
<gene>
    <name evidence="11" type="ORF">RN50_03139</name>
</gene>
<dbReference type="GO" id="GO:0009103">
    <property type="term" value="P:lipopolysaccharide biosynthetic process"/>
    <property type="evidence" value="ECO:0007669"/>
    <property type="project" value="UniProtKB-ARBA"/>
</dbReference>
<comment type="subcellular location">
    <subcellularLocation>
        <location evidence="1">Cell membrane</location>
        <topology evidence="1">Multi-pass membrane protein</topology>
    </subcellularLocation>
</comment>
<dbReference type="GO" id="GO:0016763">
    <property type="term" value="F:pentosyltransferase activity"/>
    <property type="evidence" value="ECO:0007669"/>
    <property type="project" value="TreeGrafter"/>
</dbReference>
<dbReference type="PANTHER" id="PTHR33908">
    <property type="entry name" value="MANNOSYLTRANSFERASE YKCB-RELATED"/>
    <property type="match status" value="1"/>
</dbReference>
<evidence type="ECO:0000256" key="2">
    <source>
        <dbReference type="ARBA" id="ARBA00022475"/>
    </source>
</evidence>
<comment type="caution">
    <text evidence="11">The sequence shown here is derived from an EMBL/GenBank/DDBJ whole genome shotgun (WGS) entry which is preliminary data.</text>
</comment>
<dbReference type="KEGG" id="mfol:DXT68_06520"/>